<dbReference type="CDD" id="cd00806">
    <property type="entry name" value="TrpRS_core"/>
    <property type="match status" value="1"/>
</dbReference>
<keyword evidence="4 10" id="KW-0436">Ligase</keyword>
<evidence type="ECO:0000256" key="3">
    <source>
        <dbReference type="ARBA" id="ARBA00013161"/>
    </source>
</evidence>
<dbReference type="EC" id="6.1.1.2" evidence="3"/>
<evidence type="ECO:0000256" key="9">
    <source>
        <dbReference type="ARBA" id="ARBA00030268"/>
    </source>
</evidence>
<dbReference type="PRINTS" id="PR01039">
    <property type="entry name" value="TRNASYNTHTRP"/>
</dbReference>
<dbReference type="PANTHER" id="PTHR43766">
    <property type="entry name" value="TRYPTOPHAN--TRNA LIGASE, MITOCHONDRIAL"/>
    <property type="match status" value="1"/>
</dbReference>
<accession>A0A1Q2YGV4</accession>
<comment type="subcellular location">
    <subcellularLocation>
        <location evidence="1">Mitochondrion</location>
    </subcellularLocation>
</comment>
<dbReference type="AlphaFoldDB" id="A0A1Q2YGV4"/>
<keyword evidence="8 10" id="KW-0030">Aminoacyl-tRNA synthetase</keyword>
<comment type="caution">
    <text evidence="11">The sequence shown here is derived from an EMBL/GenBank/DDBJ whole genome shotgun (WGS) entry which is preliminary data.</text>
</comment>
<dbReference type="InterPro" id="IPR050203">
    <property type="entry name" value="Trp-tRNA_synthetase"/>
</dbReference>
<dbReference type="NCBIfam" id="TIGR00233">
    <property type="entry name" value="trpS"/>
    <property type="match status" value="1"/>
</dbReference>
<keyword evidence="5 10" id="KW-0547">Nucleotide-binding</keyword>
<evidence type="ECO:0000313" key="12">
    <source>
        <dbReference type="Proteomes" id="UP000186136"/>
    </source>
</evidence>
<name>A0A1Q2YGV4_9ASCO</name>
<dbReference type="Pfam" id="PF00579">
    <property type="entry name" value="tRNA-synt_1b"/>
    <property type="match status" value="1"/>
</dbReference>
<dbReference type="FunFam" id="1.10.240.10:FF:000002">
    <property type="entry name" value="Tryptophan--tRNA ligase"/>
    <property type="match status" value="1"/>
</dbReference>
<keyword evidence="7 10" id="KW-0648">Protein biosynthesis</keyword>
<dbReference type="InterPro" id="IPR001412">
    <property type="entry name" value="aa-tRNA-synth_I_CS"/>
</dbReference>
<dbReference type="PANTHER" id="PTHR43766:SF1">
    <property type="entry name" value="TRYPTOPHAN--TRNA LIGASE, MITOCHONDRIAL"/>
    <property type="match status" value="1"/>
</dbReference>
<dbReference type="EMBL" id="BDGI01000088">
    <property type="protein sequence ID" value="GAV28806.1"/>
    <property type="molecule type" value="Genomic_DNA"/>
</dbReference>
<evidence type="ECO:0000256" key="6">
    <source>
        <dbReference type="ARBA" id="ARBA00022840"/>
    </source>
</evidence>
<evidence type="ECO:0000256" key="5">
    <source>
        <dbReference type="ARBA" id="ARBA00022741"/>
    </source>
</evidence>
<evidence type="ECO:0000256" key="7">
    <source>
        <dbReference type="ARBA" id="ARBA00022917"/>
    </source>
</evidence>
<evidence type="ECO:0000256" key="2">
    <source>
        <dbReference type="ARBA" id="ARBA00005594"/>
    </source>
</evidence>
<proteinExistence type="inferred from homology"/>
<protein>
    <recommendedName>
        <fullName evidence="3">tryptophan--tRNA ligase</fullName>
        <ecNumber evidence="3">6.1.1.2</ecNumber>
    </recommendedName>
    <alternativeName>
        <fullName evidence="9">Tryptophanyl-tRNA synthetase</fullName>
    </alternativeName>
</protein>
<evidence type="ECO:0000256" key="4">
    <source>
        <dbReference type="ARBA" id="ARBA00022598"/>
    </source>
</evidence>
<comment type="similarity">
    <text evidence="2 10">Belongs to the class-I aminoacyl-tRNA synthetase family.</text>
</comment>
<dbReference type="Gene3D" id="3.40.50.620">
    <property type="entry name" value="HUPs"/>
    <property type="match status" value="1"/>
</dbReference>
<dbReference type="GO" id="GO:0005524">
    <property type="term" value="F:ATP binding"/>
    <property type="evidence" value="ECO:0007669"/>
    <property type="project" value="UniProtKB-KW"/>
</dbReference>
<sequence>MKSKVTQLTLQRLGSLPKFRAYASSSAASTVQTVSVTDRFFTLPDKSTILSGIQPTGTFHLGNYFGAVKSWHDLNTLVANQSGDSSLFFFVADLHSLTVPQDYELLRKQRMEAFASIIACGVDPESSTLYYQSTIPEITSIQWVFSCMTGMGYLNRMTQWKSKANLNESASVSDDSALGKVRLGLFTYPVLMSSDVLTFRATHVPVGQDQAQHLEFTRETANAFNKTVGQAYFKVPHTMLTPTKKVLSLKDPKKKMSKSDKEPLSKLFITDTPEEIRKKFNKATTDSIEGKLAFDEENRPGISNLISILAAATNSSVQETVKEVEHFTKKELKERVADEVIRELDEPARKFRELIANPELLEKLSQRGTDKARSVANETLKDVMKLVGMGHY</sequence>
<organism evidence="11 12">
    <name type="scientific">Pichia membranifaciens</name>
    <dbReference type="NCBI Taxonomy" id="4926"/>
    <lineage>
        <taxon>Eukaryota</taxon>
        <taxon>Fungi</taxon>
        <taxon>Dikarya</taxon>
        <taxon>Ascomycota</taxon>
        <taxon>Saccharomycotina</taxon>
        <taxon>Pichiomycetes</taxon>
        <taxon>Pichiales</taxon>
        <taxon>Pichiaceae</taxon>
        <taxon>Pichia</taxon>
    </lineage>
</organism>
<evidence type="ECO:0000256" key="8">
    <source>
        <dbReference type="ARBA" id="ARBA00023146"/>
    </source>
</evidence>
<reference evidence="11 12" key="1">
    <citation type="submission" date="2016-08" db="EMBL/GenBank/DDBJ databases">
        <title>Whole genome shotgun sequence of Pichia membranifaciens KS47-1.</title>
        <authorList>
            <person name="Konishi M."/>
            <person name="Ishida M."/>
            <person name="Arakawa T."/>
            <person name="Kato Y."/>
            <person name="Horiuchi J."/>
        </authorList>
    </citation>
    <scope>NUCLEOTIDE SEQUENCE [LARGE SCALE GENOMIC DNA]</scope>
    <source>
        <strain evidence="11 12">KS47-1</strain>
    </source>
</reference>
<dbReference type="OrthoDB" id="15808at2759"/>
<dbReference type="InterPro" id="IPR002306">
    <property type="entry name" value="Trp-tRNA-ligase"/>
</dbReference>
<dbReference type="GO" id="GO:0004830">
    <property type="term" value="F:tryptophan-tRNA ligase activity"/>
    <property type="evidence" value="ECO:0007669"/>
    <property type="project" value="UniProtKB-EC"/>
</dbReference>
<keyword evidence="12" id="KW-1185">Reference proteome</keyword>
<dbReference type="GO" id="GO:0070183">
    <property type="term" value="P:mitochondrial tryptophanyl-tRNA aminoacylation"/>
    <property type="evidence" value="ECO:0007669"/>
    <property type="project" value="TreeGrafter"/>
</dbReference>
<dbReference type="InterPro" id="IPR014729">
    <property type="entry name" value="Rossmann-like_a/b/a_fold"/>
</dbReference>
<keyword evidence="6 10" id="KW-0067">ATP-binding</keyword>
<dbReference type="GO" id="GO:0005759">
    <property type="term" value="C:mitochondrial matrix"/>
    <property type="evidence" value="ECO:0007669"/>
    <property type="project" value="TreeGrafter"/>
</dbReference>
<dbReference type="Proteomes" id="UP000186136">
    <property type="component" value="Unassembled WGS sequence"/>
</dbReference>
<evidence type="ECO:0000256" key="10">
    <source>
        <dbReference type="RuleBase" id="RU363036"/>
    </source>
</evidence>
<dbReference type="SUPFAM" id="SSF52374">
    <property type="entry name" value="Nucleotidylyl transferase"/>
    <property type="match status" value="1"/>
</dbReference>
<evidence type="ECO:0000313" key="11">
    <source>
        <dbReference type="EMBL" id="GAV28806.1"/>
    </source>
</evidence>
<dbReference type="PROSITE" id="PS00178">
    <property type="entry name" value="AA_TRNA_LIGASE_I"/>
    <property type="match status" value="1"/>
</dbReference>
<dbReference type="InterPro" id="IPR002305">
    <property type="entry name" value="aa-tRNA-synth_Ic"/>
</dbReference>
<evidence type="ECO:0000256" key="1">
    <source>
        <dbReference type="ARBA" id="ARBA00004173"/>
    </source>
</evidence>
<gene>
    <name evidence="11" type="ORF">PMKS-002282</name>
</gene>
<dbReference type="Gene3D" id="1.10.240.10">
    <property type="entry name" value="Tyrosyl-Transfer RNA Synthetase"/>
    <property type="match status" value="1"/>
</dbReference>